<dbReference type="GO" id="GO:0005886">
    <property type="term" value="C:plasma membrane"/>
    <property type="evidence" value="ECO:0007669"/>
    <property type="project" value="UniProtKB-SubCell"/>
</dbReference>
<evidence type="ECO:0000256" key="3">
    <source>
        <dbReference type="ARBA" id="ARBA00008281"/>
    </source>
</evidence>
<dbReference type="AlphaFoldDB" id="A0A1I4DJZ7"/>
<keyword evidence="10" id="KW-0997">Cell inner membrane</keyword>
<accession>A0A1I4DJZ7</accession>
<evidence type="ECO:0000256" key="8">
    <source>
        <dbReference type="ARBA" id="ARBA00022989"/>
    </source>
</evidence>
<dbReference type="Pfam" id="PF03748">
    <property type="entry name" value="FliL"/>
    <property type="match status" value="1"/>
</dbReference>
<keyword evidence="9 10" id="KW-0472">Membrane</keyword>
<organism evidence="11 12">
    <name type="scientific">Neomesorhizobium albiziae</name>
    <dbReference type="NCBI Taxonomy" id="335020"/>
    <lineage>
        <taxon>Bacteria</taxon>
        <taxon>Pseudomonadati</taxon>
        <taxon>Pseudomonadota</taxon>
        <taxon>Alphaproteobacteria</taxon>
        <taxon>Hyphomicrobiales</taxon>
        <taxon>Phyllobacteriaceae</taxon>
        <taxon>Neomesorhizobium</taxon>
    </lineage>
</organism>
<keyword evidence="8 10" id="KW-1133">Transmembrane helix</keyword>
<evidence type="ECO:0000256" key="5">
    <source>
        <dbReference type="ARBA" id="ARBA00022500"/>
    </source>
</evidence>
<keyword evidence="6 10" id="KW-0812">Transmembrane</keyword>
<dbReference type="RefSeq" id="WP_149762583.1">
    <property type="nucleotide sequence ID" value="NZ_BSPE01000023.1"/>
</dbReference>
<dbReference type="InterPro" id="IPR005503">
    <property type="entry name" value="FliL"/>
</dbReference>
<sequence length="164" mass="17433">MANTEQVVPHKQGPSLMIQIAMLLGVTAVAIGMGWLSGNYLNDSTGAKMPGAEASAQAPAAEGEHAAGAPLSSIVVLPPITTNLAAPDEIWVRLEVALAFDAPPPENLADNIHQDLLGFLRSVKLHQIEGASGFQHLKEDLEERAKIRSDGAVKKLLIRTLIFE</sequence>
<evidence type="ECO:0000256" key="7">
    <source>
        <dbReference type="ARBA" id="ARBA00022779"/>
    </source>
</evidence>
<comment type="function">
    <text evidence="1 10">Controls the rotational direction of flagella during chemotaxis.</text>
</comment>
<comment type="similarity">
    <text evidence="3 10">Belongs to the FliL family.</text>
</comment>
<proteinExistence type="inferred from homology"/>
<protein>
    <recommendedName>
        <fullName evidence="10">Flagellar protein FliL</fullName>
    </recommendedName>
</protein>
<dbReference type="GO" id="GO:0009425">
    <property type="term" value="C:bacterial-type flagellum basal body"/>
    <property type="evidence" value="ECO:0007669"/>
    <property type="project" value="InterPro"/>
</dbReference>
<dbReference type="GO" id="GO:0071973">
    <property type="term" value="P:bacterial-type flagellum-dependent cell motility"/>
    <property type="evidence" value="ECO:0007669"/>
    <property type="project" value="InterPro"/>
</dbReference>
<evidence type="ECO:0000256" key="10">
    <source>
        <dbReference type="RuleBase" id="RU364125"/>
    </source>
</evidence>
<comment type="subcellular location">
    <subcellularLocation>
        <location evidence="10">Cell inner membrane</location>
    </subcellularLocation>
    <subcellularLocation>
        <location evidence="2">Cell membrane</location>
        <topology evidence="2">Single-pass membrane protein</topology>
    </subcellularLocation>
</comment>
<keyword evidence="11" id="KW-0969">Cilium</keyword>
<keyword evidence="7 10" id="KW-0283">Flagellar rotation</keyword>
<dbReference type="OrthoDB" id="7908910at2"/>
<evidence type="ECO:0000313" key="11">
    <source>
        <dbReference type="EMBL" id="SFK93872.1"/>
    </source>
</evidence>
<keyword evidence="4" id="KW-1003">Cell membrane</keyword>
<gene>
    <name evidence="11" type="ORF">SAMN04488498_11843</name>
</gene>
<dbReference type="EMBL" id="FOSL01000018">
    <property type="protein sequence ID" value="SFK93872.1"/>
    <property type="molecule type" value="Genomic_DNA"/>
</dbReference>
<keyword evidence="11" id="KW-0966">Cell projection</keyword>
<dbReference type="GO" id="GO:0006935">
    <property type="term" value="P:chemotaxis"/>
    <property type="evidence" value="ECO:0007669"/>
    <property type="project" value="UniProtKB-KW"/>
</dbReference>
<dbReference type="Proteomes" id="UP000323300">
    <property type="component" value="Unassembled WGS sequence"/>
</dbReference>
<evidence type="ECO:0000256" key="4">
    <source>
        <dbReference type="ARBA" id="ARBA00022475"/>
    </source>
</evidence>
<evidence type="ECO:0000256" key="9">
    <source>
        <dbReference type="ARBA" id="ARBA00023136"/>
    </source>
</evidence>
<feature type="transmembrane region" description="Helical" evidence="10">
    <location>
        <begin position="16"/>
        <end position="36"/>
    </location>
</feature>
<reference evidence="11 12" key="1">
    <citation type="submission" date="2016-10" db="EMBL/GenBank/DDBJ databases">
        <authorList>
            <person name="Varghese N."/>
            <person name="Submissions S."/>
        </authorList>
    </citation>
    <scope>NUCLEOTIDE SEQUENCE [LARGE SCALE GENOMIC DNA]</scope>
    <source>
        <strain evidence="11 12">DSM 21822</strain>
    </source>
</reference>
<keyword evidence="11" id="KW-0282">Flagellum</keyword>
<evidence type="ECO:0000256" key="1">
    <source>
        <dbReference type="ARBA" id="ARBA00002254"/>
    </source>
</evidence>
<keyword evidence="5 10" id="KW-0145">Chemotaxis</keyword>
<evidence type="ECO:0000256" key="6">
    <source>
        <dbReference type="ARBA" id="ARBA00022692"/>
    </source>
</evidence>
<name>A0A1I4DJZ7_9HYPH</name>
<keyword evidence="12" id="KW-1185">Reference proteome</keyword>
<evidence type="ECO:0000313" key="12">
    <source>
        <dbReference type="Proteomes" id="UP000323300"/>
    </source>
</evidence>
<evidence type="ECO:0000256" key="2">
    <source>
        <dbReference type="ARBA" id="ARBA00004162"/>
    </source>
</evidence>